<dbReference type="PROSITE" id="PS51635">
    <property type="entry name" value="PNPLA"/>
    <property type="match status" value="1"/>
</dbReference>
<reference evidence="6" key="1">
    <citation type="journal article" date="2014" name="Genome Biol. Evol.">
        <title>Pangenome evidence for extensive interdomain horizontal transfer affecting lineage core and shell genes in uncultured planktonic thaumarchaeota and euryarchaeota.</title>
        <authorList>
            <person name="Deschamps P."/>
            <person name="Zivanovic Y."/>
            <person name="Moreira D."/>
            <person name="Rodriguez-Valera F."/>
            <person name="Lopez-Garcia P."/>
        </authorList>
    </citation>
    <scope>NUCLEOTIDE SEQUENCE</scope>
</reference>
<dbReference type="InterPro" id="IPR002641">
    <property type="entry name" value="PNPLA_dom"/>
</dbReference>
<protein>
    <submittedName>
        <fullName evidence="6">Patatin</fullName>
    </submittedName>
</protein>
<dbReference type="Pfam" id="PF01734">
    <property type="entry name" value="Patatin"/>
    <property type="match status" value="1"/>
</dbReference>
<keyword evidence="1" id="KW-0378">Hydrolase</keyword>
<dbReference type="EMBL" id="KF900324">
    <property type="protein sequence ID" value="AIE90988.1"/>
    <property type="molecule type" value="Genomic_DNA"/>
</dbReference>
<accession>A0A075FIM5</accession>
<keyword evidence="2" id="KW-0442">Lipid degradation</keyword>
<dbReference type="InterPro" id="IPR050301">
    <property type="entry name" value="NTE"/>
</dbReference>
<dbReference type="InterPro" id="IPR016035">
    <property type="entry name" value="Acyl_Trfase/lysoPLipase"/>
</dbReference>
<name>A0A075FIM5_9ARCH</name>
<feature type="domain" description="PNPLA" evidence="5">
    <location>
        <begin position="114"/>
        <end position="290"/>
    </location>
</feature>
<organism evidence="6">
    <name type="scientific">uncultured marine thaumarchaeote AD1000_100_C06</name>
    <dbReference type="NCBI Taxonomy" id="1455887"/>
    <lineage>
        <taxon>Archaea</taxon>
        <taxon>Nitrososphaerota</taxon>
        <taxon>environmental samples</taxon>
    </lineage>
</organism>
<dbReference type="AlphaFoldDB" id="A0A075FIM5"/>
<evidence type="ECO:0000256" key="2">
    <source>
        <dbReference type="ARBA" id="ARBA00022963"/>
    </source>
</evidence>
<evidence type="ECO:0000256" key="3">
    <source>
        <dbReference type="ARBA" id="ARBA00023098"/>
    </source>
</evidence>
<proteinExistence type="predicted"/>
<keyword evidence="3" id="KW-0443">Lipid metabolism</keyword>
<dbReference type="Gene3D" id="3.40.1090.10">
    <property type="entry name" value="Cytosolic phospholipase A2 catalytic domain"/>
    <property type="match status" value="2"/>
</dbReference>
<sequence length="415" mass="43745">MRRNTQFALVCLFVFAGLAANADLGEAWGATKINADSVSASPSATPLKIPVKDPVSLPSAFAKPILQKPSKGDSLDLHHGAINRTVDALSPPANISASADAVEAFKETKPRLILALSGGGCKAVAEIGVLRSFEQHGIKIDGIVGTSMGSTVGALYCAGVSVDDIEKMYLDDSMQNAMLKGAILSVITTPIKPLAYLFKGRPYAGITSGNGYLKLLQSKLPAKFSDLKIPFAAVVTNLTDGETTALASGDLPRSVLASNCVPTLYRPMMLNGKLYVDGGLKANLPSTIAQGMGADIVVAALVDTAIKPVANRQFKSKKNLMMRVMDIMLANADKQQAHASDILIYPDVDFVPGMTKDRDILKRGIAAGQKAADTVASRIKAELLALDRSKGVNPNQLVEIPSKQVDSEDSKASPE</sequence>
<dbReference type="SUPFAM" id="SSF52151">
    <property type="entry name" value="FabD/lysophospholipase-like"/>
    <property type="match status" value="1"/>
</dbReference>
<dbReference type="PANTHER" id="PTHR14226">
    <property type="entry name" value="NEUROPATHY TARGET ESTERASE/SWISS CHEESE D.MELANOGASTER"/>
    <property type="match status" value="1"/>
</dbReference>
<feature type="compositionally biased region" description="Basic and acidic residues" evidence="4">
    <location>
        <begin position="405"/>
        <end position="415"/>
    </location>
</feature>
<evidence type="ECO:0000256" key="4">
    <source>
        <dbReference type="SAM" id="MobiDB-lite"/>
    </source>
</evidence>
<feature type="region of interest" description="Disordered" evidence="4">
    <location>
        <begin position="395"/>
        <end position="415"/>
    </location>
</feature>
<evidence type="ECO:0000313" key="6">
    <source>
        <dbReference type="EMBL" id="AIE90988.1"/>
    </source>
</evidence>
<evidence type="ECO:0000256" key="1">
    <source>
        <dbReference type="ARBA" id="ARBA00022801"/>
    </source>
</evidence>
<dbReference type="GO" id="GO:0016042">
    <property type="term" value="P:lipid catabolic process"/>
    <property type="evidence" value="ECO:0007669"/>
    <property type="project" value="UniProtKB-KW"/>
</dbReference>
<evidence type="ECO:0000259" key="5">
    <source>
        <dbReference type="PROSITE" id="PS51635"/>
    </source>
</evidence>
<dbReference type="GO" id="GO:0016787">
    <property type="term" value="F:hydrolase activity"/>
    <property type="evidence" value="ECO:0007669"/>
    <property type="project" value="UniProtKB-KW"/>
</dbReference>
<dbReference type="PANTHER" id="PTHR14226:SF76">
    <property type="entry name" value="NTE FAMILY PROTEIN RSSA"/>
    <property type="match status" value="1"/>
</dbReference>